<proteinExistence type="predicted"/>
<reference evidence="2" key="1">
    <citation type="journal article" date="2005" name="PLoS Biol.">
        <title>The genomes of Oryza sativa: a history of duplications.</title>
        <authorList>
            <person name="Yu J."/>
            <person name="Wang J."/>
            <person name="Lin W."/>
            <person name="Li S."/>
            <person name="Li H."/>
            <person name="Zhou J."/>
            <person name="Ni P."/>
            <person name="Dong W."/>
            <person name="Hu S."/>
            <person name="Zeng C."/>
            <person name="Zhang J."/>
            <person name="Zhang Y."/>
            <person name="Li R."/>
            <person name="Xu Z."/>
            <person name="Li S."/>
            <person name="Li X."/>
            <person name="Zheng H."/>
            <person name="Cong L."/>
            <person name="Lin L."/>
            <person name="Yin J."/>
            <person name="Geng J."/>
            <person name="Li G."/>
            <person name="Shi J."/>
            <person name="Liu J."/>
            <person name="Lv H."/>
            <person name="Li J."/>
            <person name="Wang J."/>
            <person name="Deng Y."/>
            <person name="Ran L."/>
            <person name="Shi X."/>
            <person name="Wang X."/>
            <person name="Wu Q."/>
            <person name="Li C."/>
            <person name="Ren X."/>
            <person name="Wang J."/>
            <person name="Wang X."/>
            <person name="Li D."/>
            <person name="Liu D."/>
            <person name="Zhang X."/>
            <person name="Ji Z."/>
            <person name="Zhao W."/>
            <person name="Sun Y."/>
            <person name="Zhang Z."/>
            <person name="Bao J."/>
            <person name="Han Y."/>
            <person name="Dong L."/>
            <person name="Ji J."/>
            <person name="Chen P."/>
            <person name="Wu S."/>
            <person name="Liu J."/>
            <person name="Xiao Y."/>
            <person name="Bu D."/>
            <person name="Tan J."/>
            <person name="Yang L."/>
            <person name="Ye C."/>
            <person name="Zhang J."/>
            <person name="Xu J."/>
            <person name="Zhou Y."/>
            <person name="Yu Y."/>
            <person name="Zhang B."/>
            <person name="Zhuang S."/>
            <person name="Wei H."/>
            <person name="Liu B."/>
            <person name="Lei M."/>
            <person name="Yu H."/>
            <person name="Li Y."/>
            <person name="Xu H."/>
            <person name="Wei S."/>
            <person name="He X."/>
            <person name="Fang L."/>
            <person name="Zhang Z."/>
            <person name="Zhang Y."/>
            <person name="Huang X."/>
            <person name="Su Z."/>
            <person name="Tong W."/>
            <person name="Li J."/>
            <person name="Tong Z."/>
            <person name="Li S."/>
            <person name="Ye J."/>
            <person name="Wang L."/>
            <person name="Fang L."/>
            <person name="Lei T."/>
            <person name="Chen C."/>
            <person name="Chen H."/>
            <person name="Xu Z."/>
            <person name="Li H."/>
            <person name="Huang H."/>
            <person name="Zhang F."/>
            <person name="Xu H."/>
            <person name="Li N."/>
            <person name="Zhao C."/>
            <person name="Li S."/>
            <person name="Dong L."/>
            <person name="Huang Y."/>
            <person name="Li L."/>
            <person name="Xi Y."/>
            <person name="Qi Q."/>
            <person name="Li W."/>
            <person name="Zhang B."/>
            <person name="Hu W."/>
            <person name="Zhang Y."/>
            <person name="Tian X."/>
            <person name="Jiao Y."/>
            <person name="Liang X."/>
            <person name="Jin J."/>
            <person name="Gao L."/>
            <person name="Zheng W."/>
            <person name="Hao B."/>
            <person name="Liu S."/>
            <person name="Wang W."/>
            <person name="Yuan L."/>
            <person name="Cao M."/>
            <person name="McDermott J."/>
            <person name="Samudrala R."/>
            <person name="Wang J."/>
            <person name="Wong G.K."/>
            <person name="Yang H."/>
        </authorList>
    </citation>
    <scope>NUCLEOTIDE SEQUENCE [LARGE SCALE GENOMIC DNA]</scope>
</reference>
<gene>
    <name evidence="2" type="ORF">OsJ_36355</name>
</gene>
<feature type="region of interest" description="Disordered" evidence="1">
    <location>
        <begin position="33"/>
        <end position="82"/>
    </location>
</feature>
<reference evidence="2" key="2">
    <citation type="submission" date="2008-12" db="EMBL/GenBank/DDBJ databases">
        <title>Improved gene annotation of the rice (Oryza sativa) genomes.</title>
        <authorList>
            <person name="Wang J."/>
            <person name="Li R."/>
            <person name="Fan W."/>
            <person name="Huang Q."/>
            <person name="Zhang J."/>
            <person name="Zhou Y."/>
            <person name="Hu Y."/>
            <person name="Zi S."/>
            <person name="Li J."/>
            <person name="Ni P."/>
            <person name="Zheng H."/>
            <person name="Zhang Y."/>
            <person name="Zhao M."/>
            <person name="Hao Q."/>
            <person name="McDermott J."/>
            <person name="Samudrala R."/>
            <person name="Kristiansen K."/>
            <person name="Wong G.K.-S."/>
        </authorList>
    </citation>
    <scope>NUCLEOTIDE SEQUENCE</scope>
</reference>
<accession>B9GDI3</accession>
<sequence>MQPPGLVLLIQSRKETVRLMKQIWALLCGGSETQEIRSNGERGDEEIESEKRGTGRTGQDEVKLTDQRARLPTGRTDETPNS</sequence>
<dbReference type="EMBL" id="CM000149">
    <property type="protein sequence ID" value="EEE53340.1"/>
    <property type="molecule type" value="Genomic_DNA"/>
</dbReference>
<name>B9GDI3_ORYSJ</name>
<feature type="compositionally biased region" description="Basic and acidic residues" evidence="1">
    <location>
        <begin position="49"/>
        <end position="82"/>
    </location>
</feature>
<organism evidence="2">
    <name type="scientific">Oryza sativa subsp. japonica</name>
    <name type="common">Rice</name>
    <dbReference type="NCBI Taxonomy" id="39947"/>
    <lineage>
        <taxon>Eukaryota</taxon>
        <taxon>Viridiplantae</taxon>
        <taxon>Streptophyta</taxon>
        <taxon>Embryophyta</taxon>
        <taxon>Tracheophyta</taxon>
        <taxon>Spermatophyta</taxon>
        <taxon>Magnoliopsida</taxon>
        <taxon>Liliopsida</taxon>
        <taxon>Poales</taxon>
        <taxon>Poaceae</taxon>
        <taxon>BOP clade</taxon>
        <taxon>Oryzoideae</taxon>
        <taxon>Oryzeae</taxon>
        <taxon>Oryzinae</taxon>
        <taxon>Oryza</taxon>
        <taxon>Oryza sativa</taxon>
    </lineage>
</organism>
<dbReference type="AlphaFoldDB" id="B9GDI3"/>
<dbReference type="Proteomes" id="UP000007752">
    <property type="component" value="Chromosome 12"/>
</dbReference>
<protein>
    <submittedName>
        <fullName evidence="2">Uncharacterized protein</fullName>
    </submittedName>
</protein>
<evidence type="ECO:0000313" key="2">
    <source>
        <dbReference type="EMBL" id="EEE53340.1"/>
    </source>
</evidence>
<evidence type="ECO:0000256" key="1">
    <source>
        <dbReference type="SAM" id="MobiDB-lite"/>
    </source>
</evidence>